<evidence type="ECO:0000256" key="5">
    <source>
        <dbReference type="ARBA" id="ARBA00023136"/>
    </source>
</evidence>
<accession>A0A501X205</accession>
<evidence type="ECO:0000256" key="3">
    <source>
        <dbReference type="ARBA" id="ARBA00022692"/>
    </source>
</evidence>
<evidence type="ECO:0000256" key="1">
    <source>
        <dbReference type="ARBA" id="ARBA00004651"/>
    </source>
</evidence>
<keyword evidence="2" id="KW-1003">Cell membrane</keyword>
<sequence>MTTASADIRRHTFFEDAQAILGGTLLIALGVNFFTQVGLLSGGTAGLAFLAQYATPLTFGQAFFLINLPFYWLAIRRIGWAFTIKTFIAVFCVSFFSDITPLFISLSDIHPLYAGGAGGLLMGVGFLMLFRHNASLGGLNILARYLSETRGISIGKFQMAVDSIVLFLSLFIVDPWLIVISILGAVALNFILTVNHKPGRYLVQP</sequence>
<gene>
    <name evidence="7" type="ORF">FJM67_04325</name>
</gene>
<reference evidence="7 8" key="1">
    <citation type="submission" date="2019-06" db="EMBL/GenBank/DDBJ databases">
        <title>A novel bacterium of genus Marinomonas, isolated from coastal sand.</title>
        <authorList>
            <person name="Huang H."/>
            <person name="Mo K."/>
            <person name="Hu Y."/>
        </authorList>
    </citation>
    <scope>NUCLEOTIDE SEQUENCE [LARGE SCALE GENOMIC DNA]</scope>
    <source>
        <strain evidence="7 8">HB171799</strain>
    </source>
</reference>
<dbReference type="GO" id="GO:0005886">
    <property type="term" value="C:plasma membrane"/>
    <property type="evidence" value="ECO:0007669"/>
    <property type="project" value="UniProtKB-SubCell"/>
</dbReference>
<keyword evidence="4 6" id="KW-1133">Transmembrane helix</keyword>
<dbReference type="OrthoDB" id="3296441at2"/>
<keyword evidence="5 6" id="KW-0472">Membrane</keyword>
<evidence type="ECO:0000256" key="4">
    <source>
        <dbReference type="ARBA" id="ARBA00022989"/>
    </source>
</evidence>
<comment type="subcellular location">
    <subcellularLocation>
        <location evidence="1">Cell membrane</location>
        <topology evidence="1">Multi-pass membrane protein</topology>
    </subcellularLocation>
</comment>
<dbReference type="InterPro" id="IPR003740">
    <property type="entry name" value="YitT"/>
</dbReference>
<organism evidence="7 8">
    <name type="scientific">Maribrevibacterium harenarium</name>
    <dbReference type="NCBI Taxonomy" id="2589817"/>
    <lineage>
        <taxon>Bacteria</taxon>
        <taxon>Pseudomonadati</taxon>
        <taxon>Pseudomonadota</taxon>
        <taxon>Gammaproteobacteria</taxon>
        <taxon>Oceanospirillales</taxon>
        <taxon>Oceanospirillaceae</taxon>
        <taxon>Maribrevibacterium</taxon>
    </lineage>
</organism>
<dbReference type="Proteomes" id="UP000315901">
    <property type="component" value="Unassembled WGS sequence"/>
</dbReference>
<proteinExistence type="predicted"/>
<protein>
    <submittedName>
        <fullName evidence="7">YitT family protein</fullName>
    </submittedName>
</protein>
<evidence type="ECO:0000256" key="2">
    <source>
        <dbReference type="ARBA" id="ARBA00022475"/>
    </source>
</evidence>
<dbReference type="Pfam" id="PF02588">
    <property type="entry name" value="YitT_membrane"/>
    <property type="match status" value="1"/>
</dbReference>
<name>A0A501X205_9GAMM</name>
<dbReference type="EMBL" id="VFRR01000005">
    <property type="protein sequence ID" value="TPE54493.1"/>
    <property type="molecule type" value="Genomic_DNA"/>
</dbReference>
<keyword evidence="3 6" id="KW-0812">Transmembrane</keyword>
<keyword evidence="8" id="KW-1185">Reference proteome</keyword>
<dbReference type="RefSeq" id="WP_140587445.1">
    <property type="nucleotide sequence ID" value="NZ_VFRR01000005.1"/>
</dbReference>
<dbReference type="PANTHER" id="PTHR33545">
    <property type="entry name" value="UPF0750 MEMBRANE PROTEIN YITT-RELATED"/>
    <property type="match status" value="1"/>
</dbReference>
<feature type="transmembrane region" description="Helical" evidence="6">
    <location>
        <begin position="86"/>
        <end position="106"/>
    </location>
</feature>
<feature type="transmembrane region" description="Helical" evidence="6">
    <location>
        <begin position="53"/>
        <end position="74"/>
    </location>
</feature>
<dbReference type="PANTHER" id="PTHR33545:SF5">
    <property type="entry name" value="UPF0750 MEMBRANE PROTEIN YITT"/>
    <property type="match status" value="1"/>
</dbReference>
<evidence type="ECO:0000313" key="8">
    <source>
        <dbReference type="Proteomes" id="UP000315901"/>
    </source>
</evidence>
<feature type="transmembrane region" description="Helical" evidence="6">
    <location>
        <begin position="20"/>
        <end position="41"/>
    </location>
</feature>
<evidence type="ECO:0000313" key="7">
    <source>
        <dbReference type="EMBL" id="TPE54493.1"/>
    </source>
</evidence>
<comment type="caution">
    <text evidence="7">The sequence shown here is derived from an EMBL/GenBank/DDBJ whole genome shotgun (WGS) entry which is preliminary data.</text>
</comment>
<dbReference type="AlphaFoldDB" id="A0A501X205"/>
<dbReference type="InterPro" id="IPR051461">
    <property type="entry name" value="UPF0750_membrane"/>
</dbReference>
<evidence type="ECO:0000256" key="6">
    <source>
        <dbReference type="SAM" id="Phobius"/>
    </source>
</evidence>